<feature type="domain" description="EGF-like" evidence="18">
    <location>
        <begin position="360"/>
        <end position="397"/>
    </location>
</feature>
<dbReference type="InterPro" id="IPR000152">
    <property type="entry name" value="EGF-type_Asp/Asn_hydroxyl_site"/>
</dbReference>
<dbReference type="InterPro" id="IPR018097">
    <property type="entry name" value="EGF_Ca-bd_CS"/>
</dbReference>
<dbReference type="GO" id="GO:0004888">
    <property type="term" value="F:transmembrane signaling receptor activity"/>
    <property type="evidence" value="ECO:0007669"/>
    <property type="project" value="InterPro"/>
</dbReference>
<evidence type="ECO:0000256" key="15">
    <source>
        <dbReference type="PROSITE-ProRule" id="PRU00076"/>
    </source>
</evidence>
<evidence type="ECO:0000256" key="6">
    <source>
        <dbReference type="ARBA" id="ARBA00022729"/>
    </source>
</evidence>
<comment type="caution">
    <text evidence="15">Lacks conserved residue(s) required for the propagation of feature annotation.</text>
</comment>
<comment type="caution">
    <text evidence="20">The sequence shown here is derived from an EMBL/GenBank/DDBJ whole genome shotgun (WGS) entry which is preliminary data.</text>
</comment>
<dbReference type="InterPro" id="IPR001304">
    <property type="entry name" value="C-type_lectin-like"/>
</dbReference>
<dbReference type="InterPro" id="IPR001881">
    <property type="entry name" value="EGF-like_Ca-bd_dom"/>
</dbReference>
<dbReference type="SUPFAM" id="SSF57184">
    <property type="entry name" value="Growth factor receptor domain"/>
    <property type="match status" value="2"/>
</dbReference>
<feature type="compositionally biased region" description="Low complexity" evidence="16">
    <location>
        <begin position="413"/>
        <end position="423"/>
    </location>
</feature>
<dbReference type="PROSITE" id="PS01187">
    <property type="entry name" value="EGF_CA"/>
    <property type="match status" value="2"/>
</dbReference>
<dbReference type="PROSITE" id="PS51257">
    <property type="entry name" value="PROKAR_LIPOPROTEIN"/>
    <property type="match status" value="1"/>
</dbReference>
<gene>
    <name evidence="20" type="primary">Thbd</name>
    <name evidence="20" type="ORF">EYF80_004640</name>
</gene>
<dbReference type="InterPro" id="IPR009030">
    <property type="entry name" value="Growth_fac_rcpt_cys_sf"/>
</dbReference>
<keyword evidence="7" id="KW-0430">Lectin</keyword>
<keyword evidence="6" id="KW-0732">Signal</keyword>
<evidence type="ECO:0000256" key="2">
    <source>
        <dbReference type="ARBA" id="ARBA00019822"/>
    </source>
</evidence>
<evidence type="ECO:0000256" key="13">
    <source>
        <dbReference type="ARBA" id="ARBA00045242"/>
    </source>
</evidence>
<dbReference type="Gene3D" id="3.10.100.10">
    <property type="entry name" value="Mannose-Binding Protein A, subunit A"/>
    <property type="match status" value="1"/>
</dbReference>
<evidence type="ECO:0000259" key="18">
    <source>
        <dbReference type="PROSITE" id="PS50026"/>
    </source>
</evidence>
<dbReference type="Pfam" id="PF09064">
    <property type="entry name" value="EGF_Tme5"/>
    <property type="match status" value="1"/>
</dbReference>
<dbReference type="InterPro" id="IPR049883">
    <property type="entry name" value="NOTCH1_EGF-like"/>
</dbReference>
<keyword evidence="11 17" id="KW-0472">Membrane</keyword>
<dbReference type="PROSITE" id="PS50026">
    <property type="entry name" value="EGF_3"/>
    <property type="match status" value="2"/>
</dbReference>
<feature type="domain" description="EGF-like" evidence="18">
    <location>
        <begin position="283"/>
        <end position="318"/>
    </location>
</feature>
<protein>
    <recommendedName>
        <fullName evidence="2">Thrombomodulin</fullName>
    </recommendedName>
</protein>
<evidence type="ECO:0000256" key="16">
    <source>
        <dbReference type="SAM" id="MobiDB-lite"/>
    </source>
</evidence>
<keyword evidence="9" id="KW-0654">Proteoglycan</keyword>
<evidence type="ECO:0000256" key="11">
    <source>
        <dbReference type="ARBA" id="ARBA00023136"/>
    </source>
</evidence>
<sequence>MTVRSPLCHDVVTILLGNLTGRYWVGLHLAAGCPDSSAELRGFQWMTGESESDFFNWPPGLDSSCSSPRCVSVSQEDQFQWIPEPCDEHLAGFLCEYSFSEPCDRLADAPGQSVTYRTPMGPVAEDVLNLPPGTIAVRMPSETKYVCFTEQWLQAPWSCEIHDGGCEYRCAVNPKPEPVCVCPPGQTVNPKNKVTCEVTGADDPCAALRCAHACYRDGDSHLHACLCDHGFKLAQDGRSCVDVNDCGDKRQCPGDNFMCVNSVGGFQCVCEDGYMARGGLCVDEDECVSAPCEHMCANTPGSYECSCYDGYKGDPKSSNKCVLHCGKEECVAECDPNNRYECYCPDGYVASGETQVVCIDMDECSFGYCDQGCENTFGSYECSCYPGYTLVGQITCVQTEGGADGGSEGSGEGTTPSDPTTSAAPPPTARRSGVSAWGLAGIIVCTVLFILLAVFGAHRILNGRGKMESGGGGALKAAEEAHGLQRVARDA</sequence>
<dbReference type="Pfam" id="PF07645">
    <property type="entry name" value="EGF_CA"/>
    <property type="match status" value="3"/>
</dbReference>
<evidence type="ECO:0000256" key="4">
    <source>
        <dbReference type="ARBA" id="ARBA00022553"/>
    </source>
</evidence>
<dbReference type="SMART" id="SM00179">
    <property type="entry name" value="EGF_CA"/>
    <property type="match status" value="3"/>
</dbReference>
<keyword evidence="5 17" id="KW-0812">Transmembrane</keyword>
<dbReference type="InterPro" id="IPR051505">
    <property type="entry name" value="C-type_lectin_domain"/>
</dbReference>
<evidence type="ECO:0000313" key="21">
    <source>
        <dbReference type="Proteomes" id="UP000314294"/>
    </source>
</evidence>
<dbReference type="GO" id="GO:0030246">
    <property type="term" value="F:carbohydrate binding"/>
    <property type="evidence" value="ECO:0007669"/>
    <property type="project" value="UniProtKB-KW"/>
</dbReference>
<evidence type="ECO:0000256" key="1">
    <source>
        <dbReference type="ARBA" id="ARBA00004479"/>
    </source>
</evidence>
<evidence type="ECO:0000256" key="12">
    <source>
        <dbReference type="ARBA" id="ARBA00023157"/>
    </source>
</evidence>
<proteinExistence type="predicted"/>
<dbReference type="GO" id="GO:0016020">
    <property type="term" value="C:membrane"/>
    <property type="evidence" value="ECO:0007669"/>
    <property type="project" value="UniProtKB-SubCell"/>
</dbReference>
<feature type="transmembrane region" description="Helical" evidence="17">
    <location>
        <begin position="436"/>
        <end position="457"/>
    </location>
</feature>
<dbReference type="SMART" id="SM00181">
    <property type="entry name" value="EGF"/>
    <property type="match status" value="6"/>
</dbReference>
<dbReference type="AlphaFoldDB" id="A0A4Z2J473"/>
<accession>A0A4Z2J473</accession>
<keyword evidence="21" id="KW-1185">Reference proteome</keyword>
<evidence type="ECO:0000256" key="8">
    <source>
        <dbReference type="ARBA" id="ARBA00022737"/>
    </source>
</evidence>
<keyword evidence="4" id="KW-0597">Phosphoprotein</keyword>
<dbReference type="CDD" id="cd00054">
    <property type="entry name" value="EGF_CA"/>
    <property type="match status" value="2"/>
</dbReference>
<dbReference type="PROSITE" id="PS50041">
    <property type="entry name" value="C_TYPE_LECTIN_2"/>
    <property type="match status" value="1"/>
</dbReference>
<evidence type="ECO:0000256" key="3">
    <source>
        <dbReference type="ARBA" id="ARBA00022536"/>
    </source>
</evidence>
<comment type="subunit">
    <text evidence="14">Interacts with ITGAL, ITGAM and ITGB2. Interacts with thrombin/F2; this interaction switches the specificity of thrombin from a procoagulant to an anticoagulant and antifibrinolytic protease. Interacts with ANGP1 and ANGP2; these interactions significantly inhibit the generation of activated PC and TAFIa/CPB2 by the thrombin/thrombomodulin complex. Interacts with PF4; this interaction enhances generation of activated protein C. Interacts with HMGB1; this interaction inhibits HMGB1 inflammatory activity.</text>
</comment>
<dbReference type="GO" id="GO:0005509">
    <property type="term" value="F:calcium ion binding"/>
    <property type="evidence" value="ECO:0007669"/>
    <property type="project" value="InterPro"/>
</dbReference>
<reference evidence="20 21" key="1">
    <citation type="submission" date="2019-03" db="EMBL/GenBank/DDBJ databases">
        <title>First draft genome of Liparis tanakae, snailfish: a comprehensive survey of snailfish specific genes.</title>
        <authorList>
            <person name="Kim W."/>
            <person name="Song I."/>
            <person name="Jeong J.-H."/>
            <person name="Kim D."/>
            <person name="Kim S."/>
            <person name="Ryu S."/>
            <person name="Song J.Y."/>
            <person name="Lee S.K."/>
        </authorList>
    </citation>
    <scope>NUCLEOTIDE SEQUENCE [LARGE SCALE GENOMIC DNA]</scope>
    <source>
        <tissue evidence="20">Muscle</tissue>
    </source>
</reference>
<evidence type="ECO:0000259" key="19">
    <source>
        <dbReference type="PROSITE" id="PS50041"/>
    </source>
</evidence>
<dbReference type="PANTHER" id="PTHR14789:SF9">
    <property type="entry name" value="THROMBOMODULIN"/>
    <property type="match status" value="1"/>
</dbReference>
<evidence type="ECO:0000256" key="10">
    <source>
        <dbReference type="ARBA" id="ARBA00022989"/>
    </source>
</evidence>
<dbReference type="SUPFAM" id="SSF56436">
    <property type="entry name" value="C-type lectin-like"/>
    <property type="match status" value="1"/>
</dbReference>
<dbReference type="InterPro" id="IPR016186">
    <property type="entry name" value="C-type_lectin-like/link_sf"/>
</dbReference>
<keyword evidence="3 15" id="KW-0245">EGF-like domain</keyword>
<dbReference type="PANTHER" id="PTHR14789">
    <property type="entry name" value="CHONDROLECTIN VARIANT CHODLFDELTAE"/>
    <property type="match status" value="1"/>
</dbReference>
<evidence type="ECO:0000256" key="5">
    <source>
        <dbReference type="ARBA" id="ARBA00022692"/>
    </source>
</evidence>
<evidence type="ECO:0000256" key="7">
    <source>
        <dbReference type="ARBA" id="ARBA00022734"/>
    </source>
</evidence>
<evidence type="ECO:0000313" key="20">
    <source>
        <dbReference type="EMBL" id="TNN84986.1"/>
    </source>
</evidence>
<feature type="domain" description="C-type lectin" evidence="19">
    <location>
        <begin position="1"/>
        <end position="88"/>
    </location>
</feature>
<keyword evidence="8" id="KW-0677">Repeat</keyword>
<feature type="region of interest" description="Disordered" evidence="16">
    <location>
        <begin position="402"/>
        <end position="429"/>
    </location>
</feature>
<keyword evidence="12" id="KW-1015">Disulfide bond</keyword>
<keyword evidence="9" id="KW-0325">Glycoprotein</keyword>
<dbReference type="PROSITE" id="PS00010">
    <property type="entry name" value="ASX_HYDROXYL"/>
    <property type="match status" value="3"/>
</dbReference>
<keyword evidence="10 17" id="KW-1133">Transmembrane helix</keyword>
<evidence type="ECO:0000256" key="17">
    <source>
        <dbReference type="SAM" id="Phobius"/>
    </source>
</evidence>
<name>A0A4Z2J473_9TELE</name>
<comment type="subcellular location">
    <subcellularLocation>
        <location evidence="1">Membrane</location>
        <topology evidence="1">Single-pass type I membrane protein</topology>
    </subcellularLocation>
</comment>
<evidence type="ECO:0000256" key="9">
    <source>
        <dbReference type="ARBA" id="ARBA00022974"/>
    </source>
</evidence>
<organism evidence="20 21">
    <name type="scientific">Liparis tanakae</name>
    <name type="common">Tanaka's snailfish</name>
    <dbReference type="NCBI Taxonomy" id="230148"/>
    <lineage>
        <taxon>Eukaryota</taxon>
        <taxon>Metazoa</taxon>
        <taxon>Chordata</taxon>
        <taxon>Craniata</taxon>
        <taxon>Vertebrata</taxon>
        <taxon>Euteleostomi</taxon>
        <taxon>Actinopterygii</taxon>
        <taxon>Neopterygii</taxon>
        <taxon>Teleostei</taxon>
        <taxon>Neoteleostei</taxon>
        <taxon>Acanthomorphata</taxon>
        <taxon>Eupercaria</taxon>
        <taxon>Perciformes</taxon>
        <taxon>Cottioidei</taxon>
        <taxon>Cottales</taxon>
        <taxon>Liparidae</taxon>
        <taxon>Liparis</taxon>
    </lineage>
</organism>
<comment type="function">
    <text evidence="13">Endothelial cell receptor that plays a critical role in regulating several physiological processes including hemostasis, coagulation, fibrinolysis, inflammation, and angiogenesis. Acts as a cofactor for thrombin activation of protein C/PROC on the surface of vascular endothelial cells leading to initiation of the activated protein C anticoagulant pathway. Also accelerates the activation of the plasma carboxypeptidase B2/CPB2, which catalyzes removal of C-terminal basic amino acids from its substrates including kinins or anaphylatoxins leading to fibrinolysis inhibition. Plays critical protective roles in changing the cleavage specificity of protease-activated receptor 1/PAR1, inhibiting endothelial cell permeability and inflammation. Suppresses inflammation distinctly from its anticoagulant cofactor activity by sequestering HMGB1 thereby preventing it from engaging cellular receptors such as RAGE and contributing to the inflammatory response.</text>
</comment>
<feature type="compositionally biased region" description="Gly residues" evidence="16">
    <location>
        <begin position="402"/>
        <end position="412"/>
    </location>
</feature>
<dbReference type="InterPro" id="IPR015149">
    <property type="entry name" value="Tme5_EGF-like"/>
</dbReference>
<dbReference type="PIRSF" id="PIRSF001775">
    <property type="entry name" value="CD93/CD141"/>
    <property type="match status" value="1"/>
</dbReference>
<dbReference type="EMBL" id="SRLO01000023">
    <property type="protein sequence ID" value="TNN84986.1"/>
    <property type="molecule type" value="Genomic_DNA"/>
</dbReference>
<dbReference type="Gene3D" id="2.10.25.10">
    <property type="entry name" value="Laminin"/>
    <property type="match status" value="6"/>
</dbReference>
<dbReference type="PROSITE" id="PS01186">
    <property type="entry name" value="EGF_2"/>
    <property type="match status" value="2"/>
</dbReference>
<dbReference type="Proteomes" id="UP000314294">
    <property type="component" value="Unassembled WGS sequence"/>
</dbReference>
<dbReference type="OrthoDB" id="4062651at2759"/>
<dbReference type="InterPro" id="IPR016187">
    <property type="entry name" value="CTDL_fold"/>
</dbReference>
<evidence type="ECO:0000256" key="14">
    <source>
        <dbReference type="ARBA" id="ARBA00046453"/>
    </source>
</evidence>
<dbReference type="PRINTS" id="PR00907">
    <property type="entry name" value="THRMBOMODULN"/>
</dbReference>
<dbReference type="InterPro" id="IPR000742">
    <property type="entry name" value="EGF"/>
</dbReference>